<accession>A0A086BP55</accession>
<reference evidence="2 3" key="1">
    <citation type="journal article" date="2014" name="Appl. Environ. Microbiol.">
        <title>Genomic encyclopedia of type strains of the genus Bifidobacterium.</title>
        <authorList>
            <person name="Milani C."/>
            <person name="Lugli G.A."/>
            <person name="Duranti S."/>
            <person name="Turroni F."/>
            <person name="Bottacini F."/>
            <person name="Mangifesta M."/>
            <person name="Sanchez B."/>
            <person name="Viappiani A."/>
            <person name="Mancabelli L."/>
            <person name="Taminiau B."/>
            <person name="Delcenserie V."/>
            <person name="Barrangou R."/>
            <person name="Margolles A."/>
            <person name="van Sinderen D."/>
            <person name="Ventura M."/>
        </authorList>
    </citation>
    <scope>NUCLEOTIDE SEQUENCE [LARGE SCALE GENOMIC DNA]</scope>
    <source>
        <strain evidence="2 3">DSM 19703</strain>
    </source>
</reference>
<dbReference type="GO" id="GO:1904680">
    <property type="term" value="F:peptide transmembrane transporter activity"/>
    <property type="evidence" value="ECO:0007669"/>
    <property type="project" value="TreeGrafter"/>
</dbReference>
<dbReference type="Gene3D" id="3.40.190.10">
    <property type="entry name" value="Periplasmic binding protein-like II"/>
    <property type="match status" value="1"/>
</dbReference>
<proteinExistence type="predicted"/>
<dbReference type="InterPro" id="IPR000914">
    <property type="entry name" value="SBP_5_dom"/>
</dbReference>
<dbReference type="Proteomes" id="UP000028730">
    <property type="component" value="Unassembled WGS sequence"/>
</dbReference>
<dbReference type="Pfam" id="PF00496">
    <property type="entry name" value="SBP_bac_5"/>
    <property type="match status" value="1"/>
</dbReference>
<dbReference type="STRING" id="1341695.BBOMB_0025"/>
<dbReference type="Gene3D" id="3.90.76.10">
    <property type="entry name" value="Dipeptide-binding Protein, Domain 1"/>
    <property type="match status" value="1"/>
</dbReference>
<dbReference type="eggNOG" id="COG0747">
    <property type="taxonomic scope" value="Bacteria"/>
</dbReference>
<dbReference type="PANTHER" id="PTHR30290:SF65">
    <property type="entry name" value="MONOACYL PHOSPHATIDYLINOSITOL TETRAMANNOSIDE-BINDING PROTEIN LPQW-RELATED"/>
    <property type="match status" value="1"/>
</dbReference>
<dbReference type="AlphaFoldDB" id="A0A086BP55"/>
<dbReference type="GO" id="GO:0015833">
    <property type="term" value="P:peptide transport"/>
    <property type="evidence" value="ECO:0007669"/>
    <property type="project" value="TreeGrafter"/>
</dbReference>
<evidence type="ECO:0000259" key="1">
    <source>
        <dbReference type="Pfam" id="PF00496"/>
    </source>
</evidence>
<dbReference type="SUPFAM" id="SSF53850">
    <property type="entry name" value="Periplasmic binding protein-like II"/>
    <property type="match status" value="1"/>
</dbReference>
<evidence type="ECO:0000313" key="3">
    <source>
        <dbReference type="Proteomes" id="UP000028730"/>
    </source>
</evidence>
<dbReference type="RefSeq" id="WP_052377301.1">
    <property type="nucleotide sequence ID" value="NZ_ATLK01000001.1"/>
</dbReference>
<feature type="domain" description="Solute-binding protein family 5" evidence="1">
    <location>
        <begin position="146"/>
        <end position="509"/>
    </location>
</feature>
<evidence type="ECO:0000313" key="2">
    <source>
        <dbReference type="EMBL" id="KFF30719.1"/>
    </source>
</evidence>
<name>A0A086BP55_9BIFI</name>
<dbReference type="OrthoDB" id="7888869at2"/>
<comment type="caution">
    <text evidence="2">The sequence shown here is derived from an EMBL/GenBank/DDBJ whole genome shotgun (WGS) entry which is preliminary data.</text>
</comment>
<organism evidence="2 3">
    <name type="scientific">Bifidobacterium bombi DSM 19703</name>
    <dbReference type="NCBI Taxonomy" id="1341695"/>
    <lineage>
        <taxon>Bacteria</taxon>
        <taxon>Bacillati</taxon>
        <taxon>Actinomycetota</taxon>
        <taxon>Actinomycetes</taxon>
        <taxon>Bifidobacteriales</taxon>
        <taxon>Bifidobacteriaceae</taxon>
        <taxon>Bifidobacterium</taxon>
    </lineage>
</organism>
<protein>
    <submittedName>
        <fullName evidence="2">Oligopeptide ABC transporter, substrate-binding protein OppA</fullName>
    </submittedName>
</protein>
<sequence>MFRAENVCFRNKRFTGKRWAVAGAAALALVMVLSGCGQNGGSGTQGNEVSRVSEPAAGFPEDYKGEYPMPLPDKAYNNPQPYNKVRDGGSLTLVEDYAPNWNLYSTDGNTGAMSNMWQWYMPNLYCLDVKGNLTWNPDYVTNVELTSRKPMVVTIDINSKAKWNDGTPIDWTAFEANWKLMNGKDPIYNPASTQGVEDIESVKQGKNAKGAVITFSKPYYPWQQLFSGLANPKALDRETYAKGWIDNPHAEWAAGPFKPVKVNKDETVFERNPSWWGRKPKLSKVTFKHMESSASFNAFKNGELDAVNFSSANDLKTAKTVKGIQIRLGYSSSIGVFTYNATAGALKDINVRKAITFGLDTKTLASIANQGLNWTVPTPGSELFPVFQEGYEDNRPAAVKKGLDKEAAKKALVASGYKLGSDGYYTKAGKRLELRYTYFGDSAGTVAAAKAYSQMMKAVGVKINLDPHSSADFADVLNGGDYDVLPMSWVVTDPYGQTALMQLYGSKSDSNYTHIGNAEIDRLAKRPSTIEGQLKAVVEANKAEKAALNLYGTMPYQASPSFTAVKKGLANWGPHGLQTLDPTLVGWGK</sequence>
<dbReference type="PANTHER" id="PTHR30290">
    <property type="entry name" value="PERIPLASMIC BINDING COMPONENT OF ABC TRANSPORTER"/>
    <property type="match status" value="1"/>
</dbReference>
<dbReference type="Gene3D" id="3.10.105.10">
    <property type="entry name" value="Dipeptide-binding Protein, Domain 3"/>
    <property type="match status" value="1"/>
</dbReference>
<dbReference type="InterPro" id="IPR039424">
    <property type="entry name" value="SBP_5"/>
</dbReference>
<gene>
    <name evidence="2" type="ORF">BBOMB_0025</name>
</gene>
<dbReference type="EMBL" id="ATLK01000001">
    <property type="protein sequence ID" value="KFF30719.1"/>
    <property type="molecule type" value="Genomic_DNA"/>
</dbReference>
<keyword evidence="3" id="KW-1185">Reference proteome</keyword>
<dbReference type="CDD" id="cd08501">
    <property type="entry name" value="PBP2_Lpqw"/>
    <property type="match status" value="1"/>
</dbReference>